<proteinExistence type="predicted"/>
<dbReference type="RefSeq" id="WP_073337038.1">
    <property type="nucleotide sequence ID" value="NZ_FQXM01000003.1"/>
</dbReference>
<accession>A0A1M5RSM7</accession>
<dbReference type="InterPro" id="IPR025373">
    <property type="entry name" value="DUF4363"/>
</dbReference>
<gene>
    <name evidence="2" type="ORF">SAMN02745207_00699</name>
</gene>
<dbReference type="Pfam" id="PF14276">
    <property type="entry name" value="DUF4363"/>
    <property type="match status" value="1"/>
</dbReference>
<reference evidence="2 3" key="1">
    <citation type="submission" date="2016-11" db="EMBL/GenBank/DDBJ databases">
        <authorList>
            <person name="Jaros S."/>
            <person name="Januszkiewicz K."/>
            <person name="Wedrychowicz H."/>
        </authorList>
    </citation>
    <scope>NUCLEOTIDE SEQUENCE [LARGE SCALE GENOMIC DNA]</scope>
    <source>
        <strain evidence="2 3">DSM 8605</strain>
    </source>
</reference>
<keyword evidence="3" id="KW-1185">Reference proteome</keyword>
<keyword evidence="1" id="KW-0472">Membrane</keyword>
<dbReference type="STRING" id="1121316.SAMN02745207_00699"/>
<evidence type="ECO:0000313" key="3">
    <source>
        <dbReference type="Proteomes" id="UP000184447"/>
    </source>
</evidence>
<evidence type="ECO:0000256" key="1">
    <source>
        <dbReference type="SAM" id="Phobius"/>
    </source>
</evidence>
<name>A0A1M5RSM7_9CLOT</name>
<keyword evidence="1" id="KW-1133">Transmembrane helix</keyword>
<dbReference type="Proteomes" id="UP000184447">
    <property type="component" value="Unassembled WGS sequence"/>
</dbReference>
<dbReference type="EMBL" id="FQXM01000003">
    <property type="protein sequence ID" value="SHH29275.1"/>
    <property type="molecule type" value="Genomic_DNA"/>
</dbReference>
<evidence type="ECO:0000313" key="2">
    <source>
        <dbReference type="EMBL" id="SHH29275.1"/>
    </source>
</evidence>
<dbReference type="OrthoDB" id="3034917at2"/>
<keyword evidence="1" id="KW-0812">Transmembrane</keyword>
<protein>
    <recommendedName>
        <fullName evidence="4">DUF4363 domain-containing protein</fullName>
    </recommendedName>
</protein>
<dbReference type="AlphaFoldDB" id="A0A1M5RSM7"/>
<sequence>MKNTLVSITIFIILVFLCFTSRYLLNKKFNSYLESFRILENSIQINNWETSREICNNILSDFQENSVFVSFIVTNELVETIMNSLENTLFYLKQENKEAALFSCNESKLYIEIALYIQKITVKNIF</sequence>
<feature type="transmembrane region" description="Helical" evidence="1">
    <location>
        <begin position="6"/>
        <end position="25"/>
    </location>
</feature>
<organism evidence="2 3">
    <name type="scientific">Clostridium grantii DSM 8605</name>
    <dbReference type="NCBI Taxonomy" id="1121316"/>
    <lineage>
        <taxon>Bacteria</taxon>
        <taxon>Bacillati</taxon>
        <taxon>Bacillota</taxon>
        <taxon>Clostridia</taxon>
        <taxon>Eubacteriales</taxon>
        <taxon>Clostridiaceae</taxon>
        <taxon>Clostridium</taxon>
    </lineage>
</organism>
<evidence type="ECO:0008006" key="4">
    <source>
        <dbReference type="Google" id="ProtNLM"/>
    </source>
</evidence>